<reference evidence="2" key="2">
    <citation type="submission" date="2025-08" db="UniProtKB">
        <authorList>
            <consortium name="Ensembl"/>
        </authorList>
    </citation>
    <scope>IDENTIFICATION</scope>
    <source>
        <strain evidence="2">broiler</strain>
    </source>
</reference>
<keyword evidence="3" id="KW-1185">Reference proteome</keyword>
<evidence type="ECO:0000313" key="3">
    <source>
        <dbReference type="Proteomes" id="UP000000539"/>
    </source>
</evidence>
<feature type="transmembrane region" description="Helical" evidence="1">
    <location>
        <begin position="12"/>
        <end position="38"/>
    </location>
</feature>
<keyword evidence="1" id="KW-0812">Transmembrane</keyword>
<organism evidence="2 3">
    <name type="scientific">Gallus gallus</name>
    <name type="common">Chicken</name>
    <dbReference type="NCBI Taxonomy" id="9031"/>
    <lineage>
        <taxon>Eukaryota</taxon>
        <taxon>Metazoa</taxon>
        <taxon>Chordata</taxon>
        <taxon>Craniata</taxon>
        <taxon>Vertebrata</taxon>
        <taxon>Euteleostomi</taxon>
        <taxon>Archelosauria</taxon>
        <taxon>Archosauria</taxon>
        <taxon>Dinosauria</taxon>
        <taxon>Saurischia</taxon>
        <taxon>Theropoda</taxon>
        <taxon>Coelurosauria</taxon>
        <taxon>Aves</taxon>
        <taxon>Neognathae</taxon>
        <taxon>Galloanserae</taxon>
        <taxon>Galliformes</taxon>
        <taxon>Phasianidae</taxon>
        <taxon>Phasianinae</taxon>
        <taxon>Gallus</taxon>
    </lineage>
</organism>
<evidence type="ECO:0000256" key="1">
    <source>
        <dbReference type="SAM" id="Phobius"/>
    </source>
</evidence>
<sequence>VSSSSDSFWPLFVLNLLLCSVSAVLHVFLSVSLTNVSIASASNPGEMRLQQRDLHCQVPRSS</sequence>
<evidence type="ECO:0000313" key="2">
    <source>
        <dbReference type="Ensembl" id="ENSGALP00010041937.1"/>
    </source>
</evidence>
<accession>A0A8V1AHN9</accession>
<reference evidence="2" key="1">
    <citation type="submission" date="2020-11" db="EMBL/GenBank/DDBJ databases">
        <title>Gallus gallus (Chicken) genome, bGalGal1, GRCg7b, maternal haplotype autosomes + Z &amp; W.</title>
        <authorList>
            <person name="Warren W."/>
            <person name="Formenti G."/>
            <person name="Fedrigo O."/>
            <person name="Haase B."/>
            <person name="Mountcastle J."/>
            <person name="Balacco J."/>
            <person name="Tracey A."/>
            <person name="Schneider V."/>
            <person name="Okimoto R."/>
            <person name="Cheng H."/>
            <person name="Hawken R."/>
            <person name="Howe K."/>
            <person name="Jarvis E.D."/>
        </authorList>
    </citation>
    <scope>NUCLEOTIDE SEQUENCE [LARGE SCALE GENOMIC DNA]</scope>
    <source>
        <strain evidence="2">Broiler</strain>
    </source>
</reference>
<dbReference type="AlphaFoldDB" id="A0A8V1AHN9"/>
<dbReference type="Proteomes" id="UP000000539">
    <property type="component" value="Chromosome 17"/>
</dbReference>
<keyword evidence="1" id="KW-1133">Transmembrane helix</keyword>
<proteinExistence type="predicted"/>
<name>A0A8V1AHN9_CHICK</name>
<keyword evidence="1" id="KW-0472">Membrane</keyword>
<protein>
    <submittedName>
        <fullName evidence="2">Uncharacterized protein</fullName>
    </submittedName>
</protein>
<reference evidence="2" key="3">
    <citation type="submission" date="2025-09" db="UniProtKB">
        <authorList>
            <consortium name="Ensembl"/>
        </authorList>
    </citation>
    <scope>IDENTIFICATION</scope>
    <source>
        <strain evidence="2">broiler</strain>
    </source>
</reference>
<dbReference type="Ensembl" id="ENSGALT00010068194.1">
    <property type="protein sequence ID" value="ENSGALP00010041937.1"/>
    <property type="gene ID" value="ENSGALG00010028143.1"/>
</dbReference>